<evidence type="ECO:0000256" key="5">
    <source>
        <dbReference type="ARBA" id="ARBA00022917"/>
    </source>
</evidence>
<comment type="catalytic activity">
    <reaction evidence="8">
        <text>L-seryl-tRNA(Sec) + selenophosphate + H(+) = L-selenocysteinyl-tRNA(Sec) + phosphate</text>
        <dbReference type="Rhea" id="RHEA:22728"/>
        <dbReference type="Rhea" id="RHEA-COMP:9742"/>
        <dbReference type="Rhea" id="RHEA-COMP:9743"/>
        <dbReference type="ChEBI" id="CHEBI:15378"/>
        <dbReference type="ChEBI" id="CHEBI:16144"/>
        <dbReference type="ChEBI" id="CHEBI:43474"/>
        <dbReference type="ChEBI" id="CHEBI:78533"/>
        <dbReference type="ChEBI" id="CHEBI:78573"/>
        <dbReference type="EC" id="2.9.1.1"/>
    </reaction>
</comment>
<protein>
    <recommendedName>
        <fullName evidence="8">L-seryl-tRNA(Sec) selenium transferase</fullName>
        <ecNumber evidence="8">2.9.1.1</ecNumber>
    </recommendedName>
    <alternativeName>
        <fullName evidence="8">Selenocysteine synthase</fullName>
        <shortName evidence="8">Sec synthase</shortName>
    </alternativeName>
    <alternativeName>
        <fullName evidence="8">Selenocysteinyl-tRNA(Sec) synthase</fullName>
    </alternativeName>
</protein>
<dbReference type="InterPro" id="IPR015424">
    <property type="entry name" value="PyrdxlP-dep_Trfase"/>
</dbReference>
<dbReference type="EC" id="2.9.1.1" evidence="8"/>
<comment type="pathway">
    <text evidence="8">Aminoacyl-tRNA biosynthesis; selenocysteinyl-tRNA(Sec) biosynthesis; selenocysteinyl-tRNA(Sec) from L-seryl-tRNA(Sec) (bacterial route): step 1/1.</text>
</comment>
<dbReference type="InterPro" id="IPR004534">
    <property type="entry name" value="SelA_trans"/>
</dbReference>
<keyword evidence="4 8" id="KW-0663">Pyridoxal phosphate</keyword>
<sequence length="461" mass="51721">MGKELLRKLPKVDILLQHSKVEEAFENNSRVLVIEAVREALEDTRKNILEGNIQEFTIEDIINTFNDILDKNNKPKLRKVINAAGIVIHTNLGRSLLCDKAVNQVEDIIKNYNNLEYDIDKGARGSRYSHIEDIIKEITGAEAALVVNNNAAAVMLVLNTLCEEKEAIVSRGQLVEIGGSFRVPEVMKFSKAKLVEVGTTNRTHLYDYENNITENTGVLLKVHTSNFKILGFTEDVSAEELTKLGEKYDVPVVEDIGSGVLINLQSYGLSYEPTVQESVKKGIDVITFSGDKMLGGPQAGIIIGKKKYIDKIKKNQLTRALRVDKMTLAALEATLKCYLDEETAIKEIPTLNMMLTPPEEIKKKAQLLKRKLSTAPKHFSFHIEEDYSMVGGGSMPEEKLKTYVVKVKSSKFSAKELEGELRNYETPIISRISNDEIYLDLRTIFKEDFEIILNALKALGE</sequence>
<dbReference type="PANTHER" id="PTHR32328">
    <property type="entry name" value="L-SERYL-TRNA(SEC) SELENIUM TRANSFERASE"/>
    <property type="match status" value="1"/>
</dbReference>
<comment type="similarity">
    <text evidence="7 8">Belongs to the SelA family.</text>
</comment>
<dbReference type="NCBIfam" id="TIGR00474">
    <property type="entry name" value="selA"/>
    <property type="match status" value="1"/>
</dbReference>
<dbReference type="SUPFAM" id="SSF53383">
    <property type="entry name" value="PLP-dependent transferases"/>
    <property type="match status" value="1"/>
</dbReference>
<keyword evidence="5 8" id="KW-0648">Protein biosynthesis</keyword>
<dbReference type="Pfam" id="PF12390">
    <property type="entry name" value="Se-cys_synth_N"/>
    <property type="match status" value="1"/>
</dbReference>
<comment type="subcellular location">
    <subcellularLocation>
        <location evidence="8">Cytoplasm</location>
    </subcellularLocation>
</comment>
<dbReference type="InterPro" id="IPR015421">
    <property type="entry name" value="PyrdxlP-dep_Trfase_major"/>
</dbReference>
<keyword evidence="12" id="KW-1185">Reference proteome</keyword>
<evidence type="ECO:0000256" key="6">
    <source>
        <dbReference type="ARBA" id="ARBA00023266"/>
    </source>
</evidence>
<dbReference type="EMBL" id="FQZO01000001">
    <property type="protein sequence ID" value="SHI47917.1"/>
    <property type="molecule type" value="Genomic_DNA"/>
</dbReference>
<keyword evidence="3 8" id="KW-0808">Transferase</keyword>
<evidence type="ECO:0000256" key="9">
    <source>
        <dbReference type="PIRSR" id="PIRSR618319-50"/>
    </source>
</evidence>
<dbReference type="RefSeq" id="WP_073003865.1">
    <property type="nucleotide sequence ID" value="NZ_FQZO01000001.1"/>
</dbReference>
<name>A0A1M6BGW1_9CLOT</name>
<feature type="domain" description="L-seryl-tRNA selenium transferase N-terminal" evidence="10">
    <location>
        <begin position="6"/>
        <end position="45"/>
    </location>
</feature>
<evidence type="ECO:0000313" key="11">
    <source>
        <dbReference type="EMBL" id="SHI47917.1"/>
    </source>
</evidence>
<dbReference type="Gene3D" id="3.90.1150.180">
    <property type="match status" value="1"/>
</dbReference>
<dbReference type="PANTHER" id="PTHR32328:SF0">
    <property type="entry name" value="L-SERYL-TRNA(SEC) SELENIUM TRANSFERASE"/>
    <property type="match status" value="1"/>
</dbReference>
<dbReference type="OrthoDB" id="9787096at2"/>
<dbReference type="STRING" id="1121298.SAMN05444401_0764"/>
<evidence type="ECO:0000313" key="12">
    <source>
        <dbReference type="Proteomes" id="UP000184080"/>
    </source>
</evidence>
<evidence type="ECO:0000256" key="2">
    <source>
        <dbReference type="ARBA" id="ARBA00022490"/>
    </source>
</evidence>
<evidence type="ECO:0000256" key="3">
    <source>
        <dbReference type="ARBA" id="ARBA00022679"/>
    </source>
</evidence>
<dbReference type="Pfam" id="PF03841">
    <property type="entry name" value="SelA"/>
    <property type="match status" value="1"/>
</dbReference>
<evidence type="ECO:0000259" key="10">
    <source>
        <dbReference type="Pfam" id="PF12390"/>
    </source>
</evidence>
<keyword evidence="6 8" id="KW-0711">Selenium</keyword>
<comment type="cofactor">
    <cofactor evidence="1 8 9">
        <name>pyridoxal 5'-phosphate</name>
        <dbReference type="ChEBI" id="CHEBI:597326"/>
    </cofactor>
</comment>
<dbReference type="AlphaFoldDB" id="A0A1M6BGW1"/>
<dbReference type="GO" id="GO:0005737">
    <property type="term" value="C:cytoplasm"/>
    <property type="evidence" value="ECO:0007669"/>
    <property type="project" value="UniProtKB-SubCell"/>
</dbReference>
<dbReference type="Proteomes" id="UP000184080">
    <property type="component" value="Unassembled WGS sequence"/>
</dbReference>
<reference evidence="11 12" key="1">
    <citation type="submission" date="2016-11" db="EMBL/GenBank/DDBJ databases">
        <authorList>
            <person name="Jaros S."/>
            <person name="Januszkiewicz K."/>
            <person name="Wedrychowicz H."/>
        </authorList>
    </citation>
    <scope>NUCLEOTIDE SEQUENCE [LARGE SCALE GENOMIC DNA]</scope>
    <source>
        <strain evidence="11 12">DSM 21864</strain>
    </source>
</reference>
<keyword evidence="2 8" id="KW-0963">Cytoplasm</keyword>
<dbReference type="GO" id="GO:0001514">
    <property type="term" value="P:selenocysteine incorporation"/>
    <property type="evidence" value="ECO:0007669"/>
    <property type="project" value="UniProtKB-UniRule"/>
</dbReference>
<comment type="function">
    <text evidence="8">Converts seryl-tRNA(Sec) to selenocysteinyl-tRNA(Sec) required for selenoprotein biosynthesis.</text>
</comment>
<evidence type="ECO:0000256" key="4">
    <source>
        <dbReference type="ARBA" id="ARBA00022898"/>
    </source>
</evidence>
<evidence type="ECO:0000256" key="7">
    <source>
        <dbReference type="ARBA" id="ARBA00044507"/>
    </source>
</evidence>
<gene>
    <name evidence="8" type="primary">selA</name>
    <name evidence="11" type="ORF">SAMN05444401_0764</name>
</gene>
<organism evidence="11 12">
    <name type="scientific">Clostridium amylolyticum</name>
    <dbReference type="NCBI Taxonomy" id="1121298"/>
    <lineage>
        <taxon>Bacteria</taxon>
        <taxon>Bacillati</taxon>
        <taxon>Bacillota</taxon>
        <taxon>Clostridia</taxon>
        <taxon>Eubacteriales</taxon>
        <taxon>Clostridiaceae</taxon>
        <taxon>Clostridium</taxon>
    </lineage>
</organism>
<feature type="modified residue" description="N6-(pyridoxal phosphate)lysine" evidence="8 9">
    <location>
        <position position="292"/>
    </location>
</feature>
<dbReference type="HAMAP" id="MF_00423">
    <property type="entry name" value="SelA"/>
    <property type="match status" value="1"/>
</dbReference>
<proteinExistence type="inferred from homology"/>
<dbReference type="GO" id="GO:0004125">
    <property type="term" value="F:L-seryl-tRNA(Sec) selenium transferase activity"/>
    <property type="evidence" value="ECO:0007669"/>
    <property type="project" value="UniProtKB-UniRule"/>
</dbReference>
<dbReference type="GO" id="GO:0001717">
    <property type="term" value="P:conversion of seryl-tRNAsec to selenocys-tRNAsec"/>
    <property type="evidence" value="ECO:0007669"/>
    <property type="project" value="UniProtKB-UniRule"/>
</dbReference>
<dbReference type="InterPro" id="IPR018319">
    <property type="entry name" value="SelA-like"/>
</dbReference>
<dbReference type="Gene3D" id="3.40.640.10">
    <property type="entry name" value="Type I PLP-dependent aspartate aminotransferase-like (Major domain)"/>
    <property type="match status" value="1"/>
</dbReference>
<dbReference type="UniPathway" id="UPA00906">
    <property type="reaction ID" value="UER00896"/>
</dbReference>
<dbReference type="InterPro" id="IPR025862">
    <property type="entry name" value="SelA_trans_N_dom"/>
</dbReference>
<accession>A0A1M6BGW1</accession>
<evidence type="ECO:0000256" key="1">
    <source>
        <dbReference type="ARBA" id="ARBA00001933"/>
    </source>
</evidence>
<evidence type="ECO:0000256" key="8">
    <source>
        <dbReference type="HAMAP-Rule" id="MF_00423"/>
    </source>
</evidence>